<comment type="function">
    <text evidence="9">Catalyzes the condensation of para-aminobenzoate (pABA) with 6-hydroxymethyl-7,8-dihydropterin diphosphate (DHPt-PP) to form 7,8-dihydropteroate (H2Pte), the immediate precursor of folate derivatives.</text>
</comment>
<name>A0ABQ1R2S7_9FLAO</name>
<protein>
    <recommendedName>
        <fullName evidence="4 9">Dihydropteroate synthase</fullName>
        <shortName evidence="9">DHPS</shortName>
        <ecNumber evidence="4 9">2.5.1.15</ecNumber>
    </recommendedName>
    <alternativeName>
        <fullName evidence="9">Dihydropteroate pyrophosphorylase</fullName>
    </alternativeName>
</protein>
<sequence>MMTLNCKGQLIDLNTPKVMGILNLTPDSFYDGGKYKDEKSILSQTEKMLEEGATFVDAGAYSSRPGAEDIPVEEELRRIVPVLELLLKHFPDILVSIDTFRSRVAKETLNTGAALINDISAGHLDPEMMETVAKARVPYIMMHMKGNPRTMKDLNTYTDLIEDIRFYFSERLAAARALGIHDLVIDPGFGFAKNIAQNYELLRQLSLFNTFGIPVLAGLSRKSMIYKVLGGTPAEALNGTTALNMVALQGGANILRVHDVKEAEECVSLYRKLSDASL</sequence>
<dbReference type="EC" id="2.5.1.15" evidence="4 9"/>
<evidence type="ECO:0000256" key="5">
    <source>
        <dbReference type="ARBA" id="ARBA00022679"/>
    </source>
</evidence>
<feature type="domain" description="Pterin-binding" evidence="10">
    <location>
        <begin position="16"/>
        <end position="268"/>
    </location>
</feature>
<comment type="pathway">
    <text evidence="3 9">Cofactor biosynthesis; tetrahydrofolate biosynthesis; 7,8-dihydrofolate from 2-amino-4-hydroxy-6-hydroxymethyl-7,8-dihydropteridine diphosphate and 4-aminobenzoate: step 1/2.</text>
</comment>
<dbReference type="Pfam" id="PF00809">
    <property type="entry name" value="Pterin_bind"/>
    <property type="match status" value="1"/>
</dbReference>
<dbReference type="InterPro" id="IPR045031">
    <property type="entry name" value="DHP_synth-like"/>
</dbReference>
<dbReference type="PANTHER" id="PTHR20941">
    <property type="entry name" value="FOLATE SYNTHESIS PROTEINS"/>
    <property type="match status" value="1"/>
</dbReference>
<evidence type="ECO:0000256" key="6">
    <source>
        <dbReference type="ARBA" id="ARBA00022723"/>
    </source>
</evidence>
<dbReference type="EMBL" id="BMFH01000002">
    <property type="protein sequence ID" value="GGD56156.1"/>
    <property type="molecule type" value="Genomic_DNA"/>
</dbReference>
<evidence type="ECO:0000256" key="8">
    <source>
        <dbReference type="ARBA" id="ARBA00022909"/>
    </source>
</evidence>
<accession>A0ABQ1R2S7</accession>
<dbReference type="NCBIfam" id="TIGR01496">
    <property type="entry name" value="DHPS"/>
    <property type="match status" value="1"/>
</dbReference>
<dbReference type="SUPFAM" id="SSF51717">
    <property type="entry name" value="Dihydropteroate synthetase-like"/>
    <property type="match status" value="1"/>
</dbReference>
<comment type="caution">
    <text evidence="11">The sequence shown here is derived from an EMBL/GenBank/DDBJ whole genome shotgun (WGS) entry which is preliminary data.</text>
</comment>
<comment type="catalytic activity">
    <reaction evidence="1">
        <text>(7,8-dihydropterin-6-yl)methyl diphosphate + 4-aminobenzoate = 7,8-dihydropteroate + diphosphate</text>
        <dbReference type="Rhea" id="RHEA:19949"/>
        <dbReference type="ChEBI" id="CHEBI:17836"/>
        <dbReference type="ChEBI" id="CHEBI:17839"/>
        <dbReference type="ChEBI" id="CHEBI:33019"/>
        <dbReference type="ChEBI" id="CHEBI:72950"/>
        <dbReference type="EC" id="2.5.1.15"/>
    </reaction>
</comment>
<proteinExistence type="inferred from homology"/>
<evidence type="ECO:0000313" key="12">
    <source>
        <dbReference type="Proteomes" id="UP000625780"/>
    </source>
</evidence>
<keyword evidence="7 9" id="KW-0460">Magnesium</keyword>
<comment type="similarity">
    <text evidence="9">Belongs to the DHPS family.</text>
</comment>
<keyword evidence="8 9" id="KW-0289">Folate biosynthesis</keyword>
<evidence type="ECO:0000256" key="1">
    <source>
        <dbReference type="ARBA" id="ARBA00000012"/>
    </source>
</evidence>
<comment type="cofactor">
    <cofactor evidence="2 9">
        <name>Mg(2+)</name>
        <dbReference type="ChEBI" id="CHEBI:18420"/>
    </cofactor>
</comment>
<evidence type="ECO:0000256" key="4">
    <source>
        <dbReference type="ARBA" id="ARBA00012458"/>
    </source>
</evidence>
<keyword evidence="12" id="KW-1185">Reference proteome</keyword>
<keyword evidence="5 9" id="KW-0808">Transferase</keyword>
<evidence type="ECO:0000256" key="9">
    <source>
        <dbReference type="RuleBase" id="RU361205"/>
    </source>
</evidence>
<dbReference type="Proteomes" id="UP000625780">
    <property type="component" value="Unassembled WGS sequence"/>
</dbReference>
<reference evidence="12" key="1">
    <citation type="journal article" date="2019" name="Int. J. Syst. Evol. Microbiol.">
        <title>The Global Catalogue of Microorganisms (GCM) 10K type strain sequencing project: providing services to taxonomists for standard genome sequencing and annotation.</title>
        <authorList>
            <consortium name="The Broad Institute Genomics Platform"/>
            <consortium name="The Broad Institute Genome Sequencing Center for Infectious Disease"/>
            <person name="Wu L."/>
            <person name="Ma J."/>
        </authorList>
    </citation>
    <scope>NUCLEOTIDE SEQUENCE [LARGE SCALE GENOMIC DNA]</scope>
    <source>
        <strain evidence="12">CGMCC 1.12606</strain>
    </source>
</reference>
<organism evidence="11 12">
    <name type="scientific">Muriicola marianensis</name>
    <dbReference type="NCBI Taxonomy" id="1324801"/>
    <lineage>
        <taxon>Bacteria</taxon>
        <taxon>Pseudomonadati</taxon>
        <taxon>Bacteroidota</taxon>
        <taxon>Flavobacteriia</taxon>
        <taxon>Flavobacteriales</taxon>
        <taxon>Flavobacteriaceae</taxon>
        <taxon>Muriicola</taxon>
    </lineage>
</organism>
<dbReference type="CDD" id="cd00739">
    <property type="entry name" value="DHPS"/>
    <property type="match status" value="1"/>
</dbReference>
<gene>
    <name evidence="11" type="primary">folP</name>
    <name evidence="11" type="ORF">GCM10011361_23430</name>
</gene>
<dbReference type="InterPro" id="IPR011005">
    <property type="entry name" value="Dihydropteroate_synth-like_sf"/>
</dbReference>
<dbReference type="PANTHER" id="PTHR20941:SF1">
    <property type="entry name" value="FOLIC ACID SYNTHESIS PROTEIN FOL1"/>
    <property type="match status" value="1"/>
</dbReference>
<dbReference type="PROSITE" id="PS50972">
    <property type="entry name" value="PTERIN_BINDING"/>
    <property type="match status" value="1"/>
</dbReference>
<dbReference type="InterPro" id="IPR000489">
    <property type="entry name" value="Pterin-binding_dom"/>
</dbReference>
<evidence type="ECO:0000256" key="3">
    <source>
        <dbReference type="ARBA" id="ARBA00004763"/>
    </source>
</evidence>
<evidence type="ECO:0000259" key="10">
    <source>
        <dbReference type="PROSITE" id="PS50972"/>
    </source>
</evidence>
<evidence type="ECO:0000313" key="11">
    <source>
        <dbReference type="EMBL" id="GGD56156.1"/>
    </source>
</evidence>
<dbReference type="PROSITE" id="PS00792">
    <property type="entry name" value="DHPS_1"/>
    <property type="match status" value="1"/>
</dbReference>
<evidence type="ECO:0000256" key="7">
    <source>
        <dbReference type="ARBA" id="ARBA00022842"/>
    </source>
</evidence>
<dbReference type="InterPro" id="IPR006390">
    <property type="entry name" value="DHP_synth_dom"/>
</dbReference>
<keyword evidence="6 9" id="KW-0479">Metal-binding</keyword>
<dbReference type="Gene3D" id="3.20.20.20">
    <property type="entry name" value="Dihydropteroate synthase-like"/>
    <property type="match status" value="1"/>
</dbReference>
<evidence type="ECO:0000256" key="2">
    <source>
        <dbReference type="ARBA" id="ARBA00001946"/>
    </source>
</evidence>